<evidence type="ECO:0000313" key="2">
    <source>
        <dbReference type="EMBL" id="AMZ72540.1"/>
    </source>
</evidence>
<proteinExistence type="predicted"/>
<sequence>MWLFKEKGRAAYLEFLRNLTPQILLSAFVIMIGVRMDKIPPESTFSFFCLVLAFICFGAMWILSFAANNTLLYEKALASRPDVQEHKDLLKAQGVKGYQLAKESFLFTCRKHPGLVMEVFVIIFVIYAGTLLGMMSGVLTALGFLKNIN</sequence>
<keyword evidence="1" id="KW-0812">Transmembrane</keyword>
<name>A0A159ZYT0_PSEFL</name>
<feature type="transmembrane region" description="Helical" evidence="1">
    <location>
        <begin position="15"/>
        <end position="33"/>
    </location>
</feature>
<keyword evidence="1" id="KW-0472">Membrane</keyword>
<feature type="transmembrane region" description="Helical" evidence="1">
    <location>
        <begin position="45"/>
        <end position="67"/>
    </location>
</feature>
<dbReference type="RefSeq" id="WP_063322862.1">
    <property type="nucleotide sequence ID" value="NZ_CP015225.1"/>
</dbReference>
<evidence type="ECO:0000256" key="1">
    <source>
        <dbReference type="SAM" id="Phobius"/>
    </source>
</evidence>
<keyword evidence="1" id="KW-1133">Transmembrane helix</keyword>
<dbReference type="EMBL" id="CP015225">
    <property type="protein sequence ID" value="AMZ72540.1"/>
    <property type="molecule type" value="Genomic_DNA"/>
</dbReference>
<dbReference type="AlphaFoldDB" id="A0A159ZYT0"/>
<organism evidence="2 3">
    <name type="scientific">Pseudomonas fluorescens</name>
    <dbReference type="NCBI Taxonomy" id="294"/>
    <lineage>
        <taxon>Bacteria</taxon>
        <taxon>Pseudomonadati</taxon>
        <taxon>Pseudomonadota</taxon>
        <taxon>Gammaproteobacteria</taxon>
        <taxon>Pseudomonadales</taxon>
        <taxon>Pseudomonadaceae</taxon>
        <taxon>Pseudomonas</taxon>
    </lineage>
</organism>
<reference evidence="2 3" key="2">
    <citation type="journal article" date="2018" name="Nature">
        <title>Mutant phenotypes for thousands of bacterial genes of unknown function.</title>
        <authorList>
            <person name="Price M.N."/>
            <person name="Wetmore K.M."/>
            <person name="Waters R.J."/>
            <person name="Callaghan M."/>
            <person name="Ray J."/>
            <person name="Liu H."/>
            <person name="Kuehl J.V."/>
            <person name="Melnyk R.A."/>
            <person name="Lamson J.S."/>
            <person name="Suh Y."/>
            <person name="Carlson H.K."/>
            <person name="Esquivel Z."/>
            <person name="Sadeeshkumar H."/>
            <person name="Chakraborty R."/>
            <person name="Zane G.M."/>
            <person name="Rubin B.E."/>
            <person name="Wall J.D."/>
            <person name="Visel A."/>
            <person name="Bristow J."/>
            <person name="Blow M.J."/>
            <person name="Arkin A.P."/>
            <person name="Deutschbauer A.M."/>
        </authorList>
    </citation>
    <scope>NUCLEOTIDE SEQUENCE [LARGE SCALE GENOMIC DNA]</scope>
    <source>
        <strain evidence="2 3">FW300-N2E2</strain>
    </source>
</reference>
<reference evidence="3" key="1">
    <citation type="submission" date="2016-04" db="EMBL/GenBank/DDBJ databases">
        <authorList>
            <person name="Ray J."/>
            <person name="Price M."/>
            <person name="Deutschbauer A."/>
        </authorList>
    </citation>
    <scope>NUCLEOTIDE SEQUENCE [LARGE SCALE GENOMIC DNA]</scope>
    <source>
        <strain evidence="3">FW300-N2E2</strain>
    </source>
</reference>
<feature type="transmembrane region" description="Helical" evidence="1">
    <location>
        <begin position="120"/>
        <end position="145"/>
    </location>
</feature>
<accession>A0A159ZYT0</accession>
<protein>
    <submittedName>
        <fullName evidence="2">Uncharacterized protein</fullName>
    </submittedName>
</protein>
<gene>
    <name evidence="2" type="ORF">TK06_16015</name>
</gene>
<evidence type="ECO:0000313" key="3">
    <source>
        <dbReference type="Proteomes" id="UP000076083"/>
    </source>
</evidence>
<dbReference type="Proteomes" id="UP000076083">
    <property type="component" value="Chromosome"/>
</dbReference>